<dbReference type="PANTHER" id="PTHR47050:SF1">
    <property type="entry name" value="TETRATRICOPEPTIDE REPEAT PROTEIN 24-LIKE"/>
    <property type="match status" value="1"/>
</dbReference>
<feature type="region of interest" description="Disordered" evidence="3">
    <location>
        <begin position="383"/>
        <end position="417"/>
    </location>
</feature>
<dbReference type="Proteomes" id="UP000736335">
    <property type="component" value="Unassembled WGS sequence"/>
</dbReference>
<evidence type="ECO:0000256" key="2">
    <source>
        <dbReference type="SAM" id="Coils"/>
    </source>
</evidence>
<dbReference type="InterPro" id="IPR011990">
    <property type="entry name" value="TPR-like_helical_dom_sf"/>
</dbReference>
<evidence type="ECO:0000256" key="1">
    <source>
        <dbReference type="PROSITE-ProRule" id="PRU00339"/>
    </source>
</evidence>
<evidence type="ECO:0000313" key="5">
    <source>
        <dbReference type="EMBL" id="KAF9793331.1"/>
    </source>
</evidence>
<evidence type="ECO:0000259" key="4">
    <source>
        <dbReference type="Pfam" id="PF17874"/>
    </source>
</evidence>
<dbReference type="OrthoDB" id="5986190at2759"/>
<keyword evidence="6" id="KW-1185">Reference proteome</keyword>
<keyword evidence="2" id="KW-0175">Coiled coil</keyword>
<dbReference type="InterPro" id="IPR041617">
    <property type="entry name" value="TPR_MalT"/>
</dbReference>
<dbReference type="EMBL" id="WIUZ02000001">
    <property type="protein sequence ID" value="KAF9793331.1"/>
    <property type="molecule type" value="Genomic_DNA"/>
</dbReference>
<dbReference type="InterPro" id="IPR019734">
    <property type="entry name" value="TPR_rpt"/>
</dbReference>
<gene>
    <name evidence="5" type="ORF">BJ322DRAFT_1034069</name>
</gene>
<comment type="caution">
    <text evidence="5">The sequence shown here is derived from an EMBL/GenBank/DDBJ whole genome shotgun (WGS) entry which is preliminary data.</text>
</comment>
<keyword evidence="1" id="KW-0802">TPR repeat</keyword>
<sequence length="417" mass="46535">MDSSLCSPPLRDHLRPKDPKTSPLLCTTKGCYFARLLIEFDTQQWRWIMSEEVNVEHLIDVFASADPSSDVVWYACVSFMDYLWWRKPRPTVLRKRVEELSDDNSSKPVCLYGLANLYGIIGNFTEQALFLGHALKIERERGNDSQVAEILKSLSRSNIVLDRLEEGIDQAREAMGIYERLGRTMDRVECLGSLAQLFRAAGQLDAAEEAIAEALKLLLPEKGQEYRVCQLLQTLGDIYHSKGDIEKAISHYKLALGIASTLGNRNLLFGTHCSLTGVFLKEGRLDDAQLHIEQAKSFALDDSFYLGLAVYSQAEIYYRQRRLKDAASEALRAQEIFETLGNLKLLESCNLLLQEIEEATESLHPSVESDNNCEPSEITVSLAPVDFPPSVHGTSARAPASTTSQDSENAPGLLSVS</sequence>
<dbReference type="SUPFAM" id="SSF48452">
    <property type="entry name" value="TPR-like"/>
    <property type="match status" value="2"/>
</dbReference>
<dbReference type="InterPro" id="IPR024812">
    <property type="entry name" value="TPR_24"/>
</dbReference>
<name>A0A9P6HYJ4_9AGAM</name>
<dbReference type="SMART" id="SM00028">
    <property type="entry name" value="TPR"/>
    <property type="match status" value="4"/>
</dbReference>
<evidence type="ECO:0000256" key="3">
    <source>
        <dbReference type="SAM" id="MobiDB-lite"/>
    </source>
</evidence>
<dbReference type="PANTHER" id="PTHR47050">
    <property type="entry name" value="TETRATRICOPEPTIDE REPEAT PROTEIN 24"/>
    <property type="match status" value="1"/>
</dbReference>
<proteinExistence type="predicted"/>
<organism evidence="5 6">
    <name type="scientific">Thelephora terrestris</name>
    <dbReference type="NCBI Taxonomy" id="56493"/>
    <lineage>
        <taxon>Eukaryota</taxon>
        <taxon>Fungi</taxon>
        <taxon>Dikarya</taxon>
        <taxon>Basidiomycota</taxon>
        <taxon>Agaricomycotina</taxon>
        <taxon>Agaricomycetes</taxon>
        <taxon>Thelephorales</taxon>
        <taxon>Thelephoraceae</taxon>
        <taxon>Thelephora</taxon>
    </lineage>
</organism>
<reference evidence="5" key="2">
    <citation type="submission" date="2020-11" db="EMBL/GenBank/DDBJ databases">
        <authorList>
            <consortium name="DOE Joint Genome Institute"/>
            <person name="Kuo A."/>
            <person name="Miyauchi S."/>
            <person name="Kiss E."/>
            <person name="Drula E."/>
            <person name="Kohler A."/>
            <person name="Sanchez-Garcia M."/>
            <person name="Andreopoulos B."/>
            <person name="Barry K.W."/>
            <person name="Bonito G."/>
            <person name="Buee M."/>
            <person name="Carver A."/>
            <person name="Chen C."/>
            <person name="Cichocki N."/>
            <person name="Clum A."/>
            <person name="Culley D."/>
            <person name="Crous P.W."/>
            <person name="Fauchery L."/>
            <person name="Girlanda M."/>
            <person name="Hayes R."/>
            <person name="Keri Z."/>
            <person name="Labutti K."/>
            <person name="Lipzen A."/>
            <person name="Lombard V."/>
            <person name="Magnuson J."/>
            <person name="Maillard F."/>
            <person name="Morin E."/>
            <person name="Murat C."/>
            <person name="Nolan M."/>
            <person name="Ohm R."/>
            <person name="Pangilinan J."/>
            <person name="Pereira M."/>
            <person name="Perotto S."/>
            <person name="Peter M."/>
            <person name="Riley R."/>
            <person name="Sitrit Y."/>
            <person name="Stielow B."/>
            <person name="Szollosi G."/>
            <person name="Zifcakova L."/>
            <person name="Stursova M."/>
            <person name="Spatafora J.W."/>
            <person name="Tedersoo L."/>
            <person name="Vaario L.-M."/>
            <person name="Yamada A."/>
            <person name="Yan M."/>
            <person name="Wang P."/>
            <person name="Xu J."/>
            <person name="Bruns T."/>
            <person name="Baldrian P."/>
            <person name="Vilgalys R."/>
            <person name="Henrissat B."/>
            <person name="Grigoriev I.V."/>
            <person name="Hibbett D."/>
            <person name="Nagy L.G."/>
            <person name="Martin F.M."/>
        </authorList>
    </citation>
    <scope>NUCLEOTIDE SEQUENCE</scope>
    <source>
        <strain evidence="5">UH-Tt-Lm1</strain>
    </source>
</reference>
<protein>
    <recommendedName>
        <fullName evidence="4">MalT-like TPR region domain-containing protein</fullName>
    </recommendedName>
</protein>
<feature type="repeat" description="TPR" evidence="1">
    <location>
        <begin position="229"/>
        <end position="262"/>
    </location>
</feature>
<dbReference type="Pfam" id="PF17874">
    <property type="entry name" value="TPR_MalT"/>
    <property type="match status" value="1"/>
</dbReference>
<dbReference type="AlphaFoldDB" id="A0A9P6HYJ4"/>
<dbReference type="PROSITE" id="PS50005">
    <property type="entry name" value="TPR"/>
    <property type="match status" value="1"/>
</dbReference>
<evidence type="ECO:0000313" key="6">
    <source>
        <dbReference type="Proteomes" id="UP000736335"/>
    </source>
</evidence>
<dbReference type="Gene3D" id="1.25.40.10">
    <property type="entry name" value="Tetratricopeptide repeat domain"/>
    <property type="match status" value="2"/>
</dbReference>
<accession>A0A9P6HYJ4</accession>
<reference evidence="5" key="1">
    <citation type="journal article" date="2020" name="Nat. Commun.">
        <title>Large-scale genome sequencing of mycorrhizal fungi provides insights into the early evolution of symbiotic traits.</title>
        <authorList>
            <person name="Miyauchi S."/>
            <person name="Kiss E."/>
            <person name="Kuo A."/>
            <person name="Drula E."/>
            <person name="Kohler A."/>
            <person name="Sanchez-Garcia M."/>
            <person name="Morin E."/>
            <person name="Andreopoulos B."/>
            <person name="Barry K.W."/>
            <person name="Bonito G."/>
            <person name="Buee M."/>
            <person name="Carver A."/>
            <person name="Chen C."/>
            <person name="Cichocki N."/>
            <person name="Clum A."/>
            <person name="Culley D."/>
            <person name="Crous P.W."/>
            <person name="Fauchery L."/>
            <person name="Girlanda M."/>
            <person name="Hayes R.D."/>
            <person name="Keri Z."/>
            <person name="LaButti K."/>
            <person name="Lipzen A."/>
            <person name="Lombard V."/>
            <person name="Magnuson J."/>
            <person name="Maillard F."/>
            <person name="Murat C."/>
            <person name="Nolan M."/>
            <person name="Ohm R.A."/>
            <person name="Pangilinan J."/>
            <person name="Pereira M.F."/>
            <person name="Perotto S."/>
            <person name="Peter M."/>
            <person name="Pfister S."/>
            <person name="Riley R."/>
            <person name="Sitrit Y."/>
            <person name="Stielow J.B."/>
            <person name="Szollosi G."/>
            <person name="Zifcakova L."/>
            <person name="Stursova M."/>
            <person name="Spatafora J.W."/>
            <person name="Tedersoo L."/>
            <person name="Vaario L.M."/>
            <person name="Yamada A."/>
            <person name="Yan M."/>
            <person name="Wang P."/>
            <person name="Xu J."/>
            <person name="Bruns T."/>
            <person name="Baldrian P."/>
            <person name="Vilgalys R."/>
            <person name="Dunand C."/>
            <person name="Henrissat B."/>
            <person name="Grigoriev I.V."/>
            <person name="Hibbett D."/>
            <person name="Nagy L.G."/>
            <person name="Martin F.M."/>
        </authorList>
    </citation>
    <scope>NUCLEOTIDE SEQUENCE</scope>
    <source>
        <strain evidence="5">UH-Tt-Lm1</strain>
    </source>
</reference>
<feature type="coiled-coil region" evidence="2">
    <location>
        <begin position="154"/>
        <end position="181"/>
    </location>
</feature>
<feature type="domain" description="MalT-like TPR region" evidence="4">
    <location>
        <begin position="148"/>
        <end position="336"/>
    </location>
</feature>